<name>A0A926Y3J6_9BACT</name>
<dbReference type="Proteomes" id="UP000598820">
    <property type="component" value="Unassembled WGS sequence"/>
</dbReference>
<organism evidence="1 2">
    <name type="scientific">Spirosoma profusum</name>
    <dbReference type="NCBI Taxonomy" id="2771354"/>
    <lineage>
        <taxon>Bacteria</taxon>
        <taxon>Pseudomonadati</taxon>
        <taxon>Bacteroidota</taxon>
        <taxon>Cytophagia</taxon>
        <taxon>Cytophagales</taxon>
        <taxon>Cytophagaceae</taxon>
        <taxon>Spirosoma</taxon>
    </lineage>
</organism>
<evidence type="ECO:0000313" key="1">
    <source>
        <dbReference type="EMBL" id="MBD2701975.1"/>
    </source>
</evidence>
<proteinExistence type="predicted"/>
<dbReference type="InterPro" id="IPR002213">
    <property type="entry name" value="UDP_glucos_trans"/>
</dbReference>
<gene>
    <name evidence="1" type="ORF">IC229_15100</name>
</gene>
<reference evidence="1" key="1">
    <citation type="submission" date="2020-09" db="EMBL/GenBank/DDBJ databases">
        <authorList>
            <person name="Kim M.K."/>
        </authorList>
    </citation>
    <scope>NUCLEOTIDE SEQUENCE</scope>
    <source>
        <strain evidence="1">BT702</strain>
    </source>
</reference>
<dbReference type="GO" id="GO:0017000">
    <property type="term" value="P:antibiotic biosynthetic process"/>
    <property type="evidence" value="ECO:0007669"/>
    <property type="project" value="UniProtKB-ARBA"/>
</dbReference>
<dbReference type="CDD" id="cd03784">
    <property type="entry name" value="GT1_Gtf-like"/>
    <property type="match status" value="1"/>
</dbReference>
<accession>A0A926Y3J6</accession>
<dbReference type="GO" id="GO:0008194">
    <property type="term" value="F:UDP-glycosyltransferase activity"/>
    <property type="evidence" value="ECO:0007669"/>
    <property type="project" value="InterPro"/>
</dbReference>
<dbReference type="SUPFAM" id="SSF53756">
    <property type="entry name" value="UDP-Glycosyltransferase/glycogen phosphorylase"/>
    <property type="match status" value="1"/>
</dbReference>
<dbReference type="AlphaFoldDB" id="A0A926Y3J6"/>
<dbReference type="RefSeq" id="WP_190887825.1">
    <property type="nucleotide sequence ID" value="NZ_JACWZY010000011.1"/>
</dbReference>
<dbReference type="Gene3D" id="3.40.50.2000">
    <property type="entry name" value="Glycogen Phosphorylase B"/>
    <property type="match status" value="2"/>
</dbReference>
<dbReference type="Pfam" id="PF00201">
    <property type="entry name" value="UDPGT"/>
    <property type="match status" value="1"/>
</dbReference>
<comment type="caution">
    <text evidence="1">The sequence shown here is derived from an EMBL/GenBank/DDBJ whole genome shotgun (WGS) entry which is preliminary data.</text>
</comment>
<dbReference type="PANTHER" id="PTHR48050">
    <property type="entry name" value="STEROL 3-BETA-GLUCOSYLTRANSFERASE"/>
    <property type="match status" value="1"/>
</dbReference>
<sequence>MTPRKILFATMPMDGHFNPLTGLAVHLKQQGHDVRWYTGGSYADRADRLGIPVYPFQKARVINQDNLDKLFPERTQIKGAINRIRFDINNVFVRPIQDYMVDLRQIHQLFSFDLVVCDIGFSAISVMQHVFDVPVVVMGIVPLPQSSRDLPPNGIGMTPAKSWMGRHVQSLLRMVVGRMMRQCTDVYNEVIRPFGLPPEKGLLFDIAVTKADRYLQSGTPGFEYKRSDISENVHFVGPLLPHKSGNKRPFRHAQLACTYRRVVLVTQGTVERDPGKIIIPTLEAFKNENDTLVIATTGGSQTAELRSKYPQSNIIIEDFIDFNAVMPYASVFVTNGGYGGVLLSIKNGLPMVVAGVYEGKNEIAARLSHFGLGLRLNTETPKAGSIRRSVEEVLSSSQYRDNVVNLATEFTQYDTLVLCENHLMDVLDKHEQARSMA</sequence>
<dbReference type="InterPro" id="IPR050426">
    <property type="entry name" value="Glycosyltransferase_28"/>
</dbReference>
<protein>
    <submittedName>
        <fullName evidence="1">Glycosyltransferase family 1 protein</fullName>
    </submittedName>
</protein>
<dbReference type="PANTHER" id="PTHR48050:SF13">
    <property type="entry name" value="STEROL 3-BETA-GLUCOSYLTRANSFERASE UGT80A2"/>
    <property type="match status" value="1"/>
</dbReference>
<keyword evidence="2" id="KW-1185">Reference proteome</keyword>
<dbReference type="EMBL" id="JACWZY010000011">
    <property type="protein sequence ID" value="MBD2701975.1"/>
    <property type="molecule type" value="Genomic_DNA"/>
</dbReference>
<evidence type="ECO:0000313" key="2">
    <source>
        <dbReference type="Proteomes" id="UP000598820"/>
    </source>
</evidence>